<name>A0A0A9D264_ARUDO</name>
<accession>A0A0A9D264</accession>
<dbReference type="EMBL" id="GBRH01220053">
    <property type="protein sequence ID" value="JAD77842.1"/>
    <property type="molecule type" value="Transcribed_RNA"/>
</dbReference>
<proteinExistence type="predicted"/>
<sequence length="53" mass="6017">MEKPVSPSPARKSLKVRSECSSCTVFLFFSFSKLQSLVHTTQAVKYVLLYAIY</sequence>
<reference evidence="1" key="1">
    <citation type="submission" date="2014-09" db="EMBL/GenBank/DDBJ databases">
        <authorList>
            <person name="Magalhaes I.L.F."/>
            <person name="Oliveira U."/>
            <person name="Santos F.R."/>
            <person name="Vidigal T.H.D.A."/>
            <person name="Brescovit A.D."/>
            <person name="Santos A.J."/>
        </authorList>
    </citation>
    <scope>NUCLEOTIDE SEQUENCE</scope>
    <source>
        <tissue evidence="1">Shoot tissue taken approximately 20 cm above the soil surface</tissue>
    </source>
</reference>
<protein>
    <submittedName>
        <fullName evidence="1">Uncharacterized protein</fullName>
    </submittedName>
</protein>
<organism evidence="1">
    <name type="scientific">Arundo donax</name>
    <name type="common">Giant reed</name>
    <name type="synonym">Donax arundinaceus</name>
    <dbReference type="NCBI Taxonomy" id="35708"/>
    <lineage>
        <taxon>Eukaryota</taxon>
        <taxon>Viridiplantae</taxon>
        <taxon>Streptophyta</taxon>
        <taxon>Embryophyta</taxon>
        <taxon>Tracheophyta</taxon>
        <taxon>Spermatophyta</taxon>
        <taxon>Magnoliopsida</taxon>
        <taxon>Liliopsida</taxon>
        <taxon>Poales</taxon>
        <taxon>Poaceae</taxon>
        <taxon>PACMAD clade</taxon>
        <taxon>Arundinoideae</taxon>
        <taxon>Arundineae</taxon>
        <taxon>Arundo</taxon>
    </lineage>
</organism>
<reference evidence="1" key="2">
    <citation type="journal article" date="2015" name="Data Brief">
        <title>Shoot transcriptome of the giant reed, Arundo donax.</title>
        <authorList>
            <person name="Barrero R.A."/>
            <person name="Guerrero F.D."/>
            <person name="Moolhuijzen P."/>
            <person name="Goolsby J.A."/>
            <person name="Tidwell J."/>
            <person name="Bellgard S.E."/>
            <person name="Bellgard M.I."/>
        </authorList>
    </citation>
    <scope>NUCLEOTIDE SEQUENCE</scope>
    <source>
        <tissue evidence="1">Shoot tissue taken approximately 20 cm above the soil surface</tissue>
    </source>
</reference>
<evidence type="ECO:0000313" key="1">
    <source>
        <dbReference type="EMBL" id="JAD77842.1"/>
    </source>
</evidence>
<dbReference type="AlphaFoldDB" id="A0A0A9D264"/>